<feature type="transmembrane region" description="Helical" evidence="1">
    <location>
        <begin position="12"/>
        <end position="45"/>
    </location>
</feature>
<name>A0A1A2XJL3_MYCSD</name>
<sequence length="102" mass="11807">MGKRRQSNSDGAGLVILVLIAVLWWLRWIILTAAVIALVVVLARWSVRLYHAHRSAERARLREIRQRADIQNAQVLRGDPHGFYGRYPLPDPELIPRWYRAG</sequence>
<dbReference type="EMBL" id="LZKG01000142">
    <property type="protein sequence ID" value="OBI25910.1"/>
    <property type="molecule type" value="Genomic_DNA"/>
</dbReference>
<dbReference type="OrthoDB" id="4763525at2"/>
<keyword evidence="1" id="KW-0812">Transmembrane</keyword>
<accession>A0A1A2XJL3</accession>
<dbReference type="AlphaFoldDB" id="A0A1A2XJL3"/>
<dbReference type="Proteomes" id="UP000093943">
    <property type="component" value="Unassembled WGS sequence"/>
</dbReference>
<evidence type="ECO:0000313" key="2">
    <source>
        <dbReference type="EMBL" id="OBI25910.1"/>
    </source>
</evidence>
<organism evidence="2 3">
    <name type="scientific">Mycolicibacter sinensis (strain JDM601)</name>
    <name type="common">Mycobacterium sinense</name>
    <dbReference type="NCBI Taxonomy" id="875328"/>
    <lineage>
        <taxon>Bacteria</taxon>
        <taxon>Bacillati</taxon>
        <taxon>Actinomycetota</taxon>
        <taxon>Actinomycetes</taxon>
        <taxon>Mycobacteriales</taxon>
        <taxon>Mycobacteriaceae</taxon>
        <taxon>Mycolicibacter</taxon>
    </lineage>
</organism>
<protein>
    <submittedName>
        <fullName evidence="2">Uncharacterized protein</fullName>
    </submittedName>
</protein>
<reference evidence="3" key="1">
    <citation type="submission" date="2016-06" db="EMBL/GenBank/DDBJ databases">
        <authorList>
            <person name="Sutton G."/>
            <person name="Brinkac L."/>
            <person name="Sanka R."/>
            <person name="Adams M."/>
            <person name="Lau E."/>
            <person name="Sam S."/>
            <person name="Sreng N."/>
            <person name="Him V."/>
            <person name="Kerleguer A."/>
            <person name="Cheng S."/>
        </authorList>
    </citation>
    <scope>NUCLEOTIDE SEQUENCE [LARGE SCALE GENOMIC DNA]</scope>
    <source>
        <strain evidence="3">E1876</strain>
    </source>
</reference>
<dbReference type="RefSeq" id="WP_064921000.1">
    <property type="nucleotide sequence ID" value="NZ_LZJK01000050.1"/>
</dbReference>
<gene>
    <name evidence="2" type="ORF">A5710_07795</name>
</gene>
<comment type="caution">
    <text evidence="2">The sequence shown here is derived from an EMBL/GenBank/DDBJ whole genome shotgun (WGS) entry which is preliminary data.</text>
</comment>
<proteinExistence type="predicted"/>
<keyword evidence="1" id="KW-0472">Membrane</keyword>
<keyword evidence="1" id="KW-1133">Transmembrane helix</keyword>
<evidence type="ECO:0000256" key="1">
    <source>
        <dbReference type="SAM" id="Phobius"/>
    </source>
</evidence>
<evidence type="ECO:0000313" key="3">
    <source>
        <dbReference type="Proteomes" id="UP000093943"/>
    </source>
</evidence>